<dbReference type="EMBL" id="LKAM01000001">
    <property type="protein sequence ID" value="KUM50596.1"/>
    <property type="molecule type" value="Genomic_DNA"/>
</dbReference>
<gene>
    <name evidence="1" type="ORF">ABT39_MTgene440</name>
</gene>
<reference evidence="1" key="1">
    <citation type="journal article" date="2015" name="Genome Biol. Evol.">
        <title>Organellar Genomes of White Spruce (Picea glauca): Assembly and Annotation.</title>
        <authorList>
            <person name="Jackman S.D."/>
            <person name="Warren R.L."/>
            <person name="Gibb E.A."/>
            <person name="Vandervalk B.P."/>
            <person name="Mohamadi H."/>
            <person name="Chu J."/>
            <person name="Raymond A."/>
            <person name="Pleasance S."/>
            <person name="Coope R."/>
            <person name="Wildung M.R."/>
            <person name="Ritland C.E."/>
            <person name="Bousquet J."/>
            <person name="Jones S.J."/>
            <person name="Bohlmann J."/>
            <person name="Birol I."/>
        </authorList>
    </citation>
    <scope>NUCLEOTIDE SEQUENCE [LARGE SCALE GENOMIC DNA]</scope>
    <source>
        <tissue evidence="1">Flushing bud</tissue>
    </source>
</reference>
<protein>
    <recommendedName>
        <fullName evidence="2">Retrotransposon gag domain-containing protein</fullName>
    </recommendedName>
</protein>
<accession>A0A101M3V9</accession>
<name>A0A101M3V9_PICGL</name>
<evidence type="ECO:0000313" key="1">
    <source>
        <dbReference type="EMBL" id="KUM50596.1"/>
    </source>
</evidence>
<dbReference type="AlphaFoldDB" id="A0A101M3V9"/>
<sequence>MLNLPNLSRLTINPISHDPSWPSISAKLPLDIPKFEDKAGEDPLNHVMTFYLWRSSNCLMDDSVHVQLFQRTLTGIAVKWYIMLPHASHNFSTSLEMVFFTHFQLPIHYTTGTKLLTSLR</sequence>
<proteinExistence type="predicted"/>
<comment type="caution">
    <text evidence="1">The sequence shown here is derived from an EMBL/GenBank/DDBJ whole genome shotgun (WGS) entry which is preliminary data.</text>
</comment>
<geneLocation type="mitochondrion" evidence="1"/>
<evidence type="ECO:0008006" key="2">
    <source>
        <dbReference type="Google" id="ProtNLM"/>
    </source>
</evidence>
<keyword evidence="1" id="KW-0496">Mitochondrion</keyword>
<organism evidence="1">
    <name type="scientific">Picea glauca</name>
    <name type="common">White spruce</name>
    <name type="synonym">Pinus glauca</name>
    <dbReference type="NCBI Taxonomy" id="3330"/>
    <lineage>
        <taxon>Eukaryota</taxon>
        <taxon>Viridiplantae</taxon>
        <taxon>Streptophyta</taxon>
        <taxon>Embryophyta</taxon>
        <taxon>Tracheophyta</taxon>
        <taxon>Spermatophyta</taxon>
        <taxon>Pinopsida</taxon>
        <taxon>Pinidae</taxon>
        <taxon>Conifers I</taxon>
        <taxon>Pinales</taxon>
        <taxon>Pinaceae</taxon>
        <taxon>Picea</taxon>
    </lineage>
</organism>